<keyword evidence="2 6" id="KW-0812">Transmembrane</keyword>
<sequence length="438" mass="48425">MNRFDKHPLINEYLSAVCGRVKARELHKEIRQEMAGHLEELMSAKQEEGLDEKAAAQWAIRQMGDPEAVGRELNKVHKPRIPWGLVGWVAVLLIISLVAMYAVELAYTGNEGNTAPSGHFLVKKAMFIAAGLLAMTAFLFFDYRKLQHYSWAMYAGTLLVALATMAWGLQVNGTKSWIVIGPMTVDWMSVSPFLFIVAAAGLLRHWGTDLRSLALQHLLFVFIPAVVYVMAPSVSSLLIYAAAYLLLLYTARQSRLAIASQAIVLAAMGGLYTLSSLHSRISLGAFFDRYEDPVEGYMYIQIDSAVRSAGWWGHGFAAVNTKLPYIYSDTLFTYLIYSMGWLGGGVVVTCAVWFAIHLLRMLAVVRDGYGKLLISGVSGLFIVQYIWSIGMSVGLLPILGGVTLPFVSYGGTHLIVELAAMGILLSVYRRKDMIRIPQ</sequence>
<evidence type="ECO:0000256" key="2">
    <source>
        <dbReference type="ARBA" id="ARBA00022692"/>
    </source>
</evidence>
<dbReference type="Proteomes" id="UP001057134">
    <property type="component" value="Chromosome"/>
</dbReference>
<feature type="transmembrane region" description="Helical" evidence="6">
    <location>
        <begin position="121"/>
        <end position="141"/>
    </location>
</feature>
<dbReference type="InterPro" id="IPR001182">
    <property type="entry name" value="FtsW/RodA"/>
</dbReference>
<protein>
    <submittedName>
        <fullName evidence="7">Rod shape-determining protein RodA</fullName>
    </submittedName>
</protein>
<dbReference type="Pfam" id="PF01098">
    <property type="entry name" value="FTSW_RODA_SPOVE"/>
    <property type="match status" value="1"/>
</dbReference>
<keyword evidence="4 6" id="KW-1133">Transmembrane helix</keyword>
<keyword evidence="3" id="KW-0133">Cell shape</keyword>
<evidence type="ECO:0000313" key="8">
    <source>
        <dbReference type="Proteomes" id="UP001057134"/>
    </source>
</evidence>
<dbReference type="PANTHER" id="PTHR30474:SF1">
    <property type="entry name" value="PEPTIDOGLYCAN GLYCOSYLTRANSFERASE MRDB"/>
    <property type="match status" value="1"/>
</dbReference>
<feature type="transmembrane region" description="Helical" evidence="6">
    <location>
        <begin position="81"/>
        <end position="101"/>
    </location>
</feature>
<dbReference type="EMBL" id="CP027059">
    <property type="protein sequence ID" value="UQZ84349.1"/>
    <property type="molecule type" value="Genomic_DNA"/>
</dbReference>
<evidence type="ECO:0000256" key="5">
    <source>
        <dbReference type="ARBA" id="ARBA00023136"/>
    </source>
</evidence>
<evidence type="ECO:0000313" key="7">
    <source>
        <dbReference type="EMBL" id="UQZ84349.1"/>
    </source>
</evidence>
<gene>
    <name evidence="7" type="primary">mrdB_2</name>
    <name evidence="7" type="ORF">SK3146_03595</name>
</gene>
<dbReference type="PANTHER" id="PTHR30474">
    <property type="entry name" value="CELL CYCLE PROTEIN"/>
    <property type="match status" value="1"/>
</dbReference>
<feature type="transmembrane region" description="Helical" evidence="6">
    <location>
        <begin position="368"/>
        <end position="387"/>
    </location>
</feature>
<dbReference type="InterPro" id="IPR047928">
    <property type="entry name" value="Perm_prefix_1"/>
</dbReference>
<evidence type="ECO:0000256" key="3">
    <source>
        <dbReference type="ARBA" id="ARBA00022960"/>
    </source>
</evidence>
<dbReference type="NCBIfam" id="NF038403">
    <property type="entry name" value="perm_prefix_1"/>
    <property type="match status" value="1"/>
</dbReference>
<dbReference type="RefSeq" id="WP_249860123.1">
    <property type="nucleotide sequence ID" value="NZ_CP027059.1"/>
</dbReference>
<reference evidence="7" key="2">
    <citation type="journal article" date="2021" name="J Anim Sci Technol">
        <title>Complete genome sequence of Paenibacillus konkukensis sp. nov. SK3146 as a potential probiotic strain.</title>
        <authorList>
            <person name="Jung H.I."/>
            <person name="Park S."/>
            <person name="Niu K.M."/>
            <person name="Lee S.W."/>
            <person name="Kothari D."/>
            <person name="Yi K.J."/>
            <person name="Kim S.K."/>
        </authorList>
    </citation>
    <scope>NUCLEOTIDE SEQUENCE</scope>
    <source>
        <strain evidence="7">SK3146</strain>
    </source>
</reference>
<evidence type="ECO:0000256" key="6">
    <source>
        <dbReference type="SAM" id="Phobius"/>
    </source>
</evidence>
<reference evidence="7" key="1">
    <citation type="submission" date="2018-02" db="EMBL/GenBank/DDBJ databases">
        <authorList>
            <person name="Kim S.-K."/>
            <person name="Jung H.-I."/>
            <person name="Lee S.-W."/>
        </authorList>
    </citation>
    <scope>NUCLEOTIDE SEQUENCE</scope>
    <source>
        <strain evidence="7">SK3146</strain>
    </source>
</reference>
<evidence type="ECO:0000256" key="4">
    <source>
        <dbReference type="ARBA" id="ARBA00022989"/>
    </source>
</evidence>
<feature type="transmembrane region" description="Helical" evidence="6">
    <location>
        <begin position="218"/>
        <end position="244"/>
    </location>
</feature>
<keyword evidence="5 6" id="KW-0472">Membrane</keyword>
<feature type="transmembrane region" description="Helical" evidence="6">
    <location>
        <begin position="334"/>
        <end position="356"/>
    </location>
</feature>
<feature type="transmembrane region" description="Helical" evidence="6">
    <location>
        <begin position="407"/>
        <end position="428"/>
    </location>
</feature>
<proteinExistence type="predicted"/>
<name>A0ABY4RRJ8_9BACL</name>
<feature type="transmembrane region" description="Helical" evidence="6">
    <location>
        <begin position="148"/>
        <end position="167"/>
    </location>
</feature>
<organism evidence="7 8">
    <name type="scientific">Paenibacillus konkukensis</name>
    <dbReference type="NCBI Taxonomy" id="2020716"/>
    <lineage>
        <taxon>Bacteria</taxon>
        <taxon>Bacillati</taxon>
        <taxon>Bacillota</taxon>
        <taxon>Bacilli</taxon>
        <taxon>Bacillales</taxon>
        <taxon>Paenibacillaceae</taxon>
        <taxon>Paenibacillus</taxon>
    </lineage>
</organism>
<feature type="transmembrane region" description="Helical" evidence="6">
    <location>
        <begin position="187"/>
        <end position="206"/>
    </location>
</feature>
<accession>A0ABY4RRJ8</accession>
<evidence type="ECO:0000256" key="1">
    <source>
        <dbReference type="ARBA" id="ARBA00004141"/>
    </source>
</evidence>
<keyword evidence="8" id="KW-1185">Reference proteome</keyword>
<comment type="subcellular location">
    <subcellularLocation>
        <location evidence="1">Membrane</location>
        <topology evidence="1">Multi-pass membrane protein</topology>
    </subcellularLocation>
</comment>